<organism evidence="2 4">
    <name type="scientific">Tamilnaduibacter salinus</name>
    <dbReference type="NCBI Taxonomy" id="1484056"/>
    <lineage>
        <taxon>Bacteria</taxon>
        <taxon>Pseudomonadati</taxon>
        <taxon>Pseudomonadota</taxon>
        <taxon>Gammaproteobacteria</taxon>
        <taxon>Pseudomonadales</taxon>
        <taxon>Marinobacteraceae</taxon>
        <taxon>Tamilnaduibacter</taxon>
    </lineage>
</organism>
<feature type="region of interest" description="Disordered" evidence="1">
    <location>
        <begin position="65"/>
        <end position="94"/>
    </location>
</feature>
<evidence type="ECO:0000313" key="4">
    <source>
        <dbReference type="Proteomes" id="UP000218332"/>
    </source>
</evidence>
<dbReference type="Proteomes" id="UP000218332">
    <property type="component" value="Unassembled WGS sequence"/>
</dbReference>
<accession>A0A2A2I3N5</accession>
<feature type="compositionally biased region" description="Basic and acidic residues" evidence="1">
    <location>
        <begin position="65"/>
        <end position="87"/>
    </location>
</feature>
<gene>
    <name evidence="3" type="ORF">C8D92_1081</name>
    <name evidence="2" type="ORF">CF392_08560</name>
</gene>
<evidence type="ECO:0000313" key="2">
    <source>
        <dbReference type="EMBL" id="PAV25916.1"/>
    </source>
</evidence>
<dbReference type="EMBL" id="NMPM01000044">
    <property type="protein sequence ID" value="PAV25916.1"/>
    <property type="molecule type" value="Genomic_DNA"/>
</dbReference>
<dbReference type="Proteomes" id="UP000245887">
    <property type="component" value="Unassembled WGS sequence"/>
</dbReference>
<keyword evidence="4" id="KW-1185">Reference proteome</keyword>
<reference evidence="3 5" key="2">
    <citation type="submission" date="2018-04" db="EMBL/GenBank/DDBJ databases">
        <title>Genomic Encyclopedia of Type Strains, Phase IV (KMG-IV): sequencing the most valuable type-strain genomes for metagenomic binning, comparative biology and taxonomic classification.</title>
        <authorList>
            <person name="Goeker M."/>
        </authorList>
    </citation>
    <scope>NUCLEOTIDE SEQUENCE [LARGE SCALE GENOMIC DNA]</scope>
    <source>
        <strain evidence="3 5">DSM 28688</strain>
    </source>
</reference>
<dbReference type="EMBL" id="QEKQ01000008">
    <property type="protein sequence ID" value="PVY70645.1"/>
    <property type="molecule type" value="Genomic_DNA"/>
</dbReference>
<evidence type="ECO:0008006" key="6">
    <source>
        <dbReference type="Google" id="ProtNLM"/>
    </source>
</evidence>
<dbReference type="RefSeq" id="WP_095611042.1">
    <property type="nucleotide sequence ID" value="NZ_NMPM01000044.1"/>
</dbReference>
<evidence type="ECO:0000313" key="5">
    <source>
        <dbReference type="Proteomes" id="UP000245887"/>
    </source>
</evidence>
<proteinExistence type="predicted"/>
<evidence type="ECO:0000256" key="1">
    <source>
        <dbReference type="SAM" id="MobiDB-lite"/>
    </source>
</evidence>
<dbReference type="OrthoDB" id="6183141at2"/>
<sequence length="94" mass="10878">MSLKDSIVKKLETQSNAWTKKIDSLRAQAEEKMAKAEDEQAEARIQQEFTEQIQKLEENVEKARTRMNEAKDAGEDKIADLKKRVDEWLPSNTN</sequence>
<reference evidence="2 4" key="1">
    <citation type="submission" date="2017-07" db="EMBL/GenBank/DDBJ databases">
        <title>Tamlnaduibacter salinus (Mi-7) genome sequencing.</title>
        <authorList>
            <person name="Verma A."/>
            <person name="Krishnamurthi S."/>
        </authorList>
    </citation>
    <scope>NUCLEOTIDE SEQUENCE [LARGE SCALE GENOMIC DNA]</scope>
    <source>
        <strain evidence="2 4">Mi-7</strain>
    </source>
</reference>
<name>A0A2A2I3N5_9GAMM</name>
<dbReference type="AlphaFoldDB" id="A0A2A2I3N5"/>
<comment type="caution">
    <text evidence="2">The sequence shown here is derived from an EMBL/GenBank/DDBJ whole genome shotgun (WGS) entry which is preliminary data.</text>
</comment>
<evidence type="ECO:0000313" key="3">
    <source>
        <dbReference type="EMBL" id="PVY70645.1"/>
    </source>
</evidence>
<protein>
    <recommendedName>
        <fullName evidence="6">Coiled coil domain-containing protein</fullName>
    </recommendedName>
</protein>